<dbReference type="AlphaFoldDB" id="A0A9X3WK90"/>
<reference evidence="2" key="1">
    <citation type="submission" date="2022-06" db="EMBL/GenBank/DDBJ databases">
        <title>Aquibacillus sp. a new bacterium isolated from soil saline samples.</title>
        <authorList>
            <person name="Galisteo C."/>
            <person name="De La Haba R."/>
            <person name="Sanchez-Porro C."/>
            <person name="Ventosa A."/>
        </authorList>
    </citation>
    <scope>NUCLEOTIDE SEQUENCE</scope>
    <source>
        <strain evidence="2">JCM 12387</strain>
    </source>
</reference>
<dbReference type="RefSeq" id="WP_259869506.1">
    <property type="nucleotide sequence ID" value="NZ_JAMQJZ010000010.1"/>
</dbReference>
<dbReference type="PROSITE" id="PS51257">
    <property type="entry name" value="PROKAR_LIPOPROTEIN"/>
    <property type="match status" value="1"/>
</dbReference>
<feature type="signal peptide" evidence="1">
    <location>
        <begin position="1"/>
        <end position="18"/>
    </location>
</feature>
<sequence length="117" mass="12301">MKKIILMLVLAASVFVLAACGGDESGSESNLTPDHSIDLVASNWEFEQDTYTVPSGNVEVNLINNEGFHGIKVEGTGISIEGEGSDVAAMEPGEYTIRCTVPCGAGHTEMVATLIVE</sequence>
<organism evidence="2 3">
    <name type="scientific">Aquibacillus koreensis</name>
    <dbReference type="NCBI Taxonomy" id="279446"/>
    <lineage>
        <taxon>Bacteria</taxon>
        <taxon>Bacillati</taxon>
        <taxon>Bacillota</taxon>
        <taxon>Bacilli</taxon>
        <taxon>Bacillales</taxon>
        <taxon>Bacillaceae</taxon>
        <taxon>Aquibacillus</taxon>
    </lineage>
</organism>
<protein>
    <submittedName>
        <fullName evidence="2">Cytochrome C oxidase subunit II</fullName>
    </submittedName>
</protein>
<comment type="caution">
    <text evidence="2">The sequence shown here is derived from an EMBL/GenBank/DDBJ whole genome shotgun (WGS) entry which is preliminary data.</text>
</comment>
<gene>
    <name evidence="2" type="ORF">NC661_13100</name>
</gene>
<evidence type="ECO:0000313" key="3">
    <source>
        <dbReference type="Proteomes" id="UP001145072"/>
    </source>
</evidence>
<dbReference type="Gene3D" id="2.60.40.420">
    <property type="entry name" value="Cupredoxins - blue copper proteins"/>
    <property type="match status" value="1"/>
</dbReference>
<keyword evidence="3" id="KW-1185">Reference proteome</keyword>
<keyword evidence="1" id="KW-0732">Signal</keyword>
<dbReference type="SUPFAM" id="SSF49503">
    <property type="entry name" value="Cupredoxins"/>
    <property type="match status" value="1"/>
</dbReference>
<dbReference type="EMBL" id="JAMQJZ010000010">
    <property type="protein sequence ID" value="MDC3421307.1"/>
    <property type="molecule type" value="Genomic_DNA"/>
</dbReference>
<evidence type="ECO:0000256" key="1">
    <source>
        <dbReference type="SAM" id="SignalP"/>
    </source>
</evidence>
<accession>A0A9X3WK90</accession>
<feature type="chain" id="PRO_5040876398" evidence="1">
    <location>
        <begin position="19"/>
        <end position="117"/>
    </location>
</feature>
<proteinExistence type="predicted"/>
<evidence type="ECO:0000313" key="2">
    <source>
        <dbReference type="EMBL" id="MDC3421307.1"/>
    </source>
</evidence>
<dbReference type="Proteomes" id="UP001145072">
    <property type="component" value="Unassembled WGS sequence"/>
</dbReference>
<name>A0A9X3WK90_9BACI</name>
<dbReference type="InterPro" id="IPR008972">
    <property type="entry name" value="Cupredoxin"/>
</dbReference>